<accession>D9QVE8</accession>
<evidence type="ECO:0000313" key="2">
    <source>
        <dbReference type="Proteomes" id="UP000001661"/>
    </source>
</evidence>
<keyword evidence="2" id="KW-1185">Reference proteome</keyword>
<dbReference type="Pfam" id="PF20095">
    <property type="entry name" value="DUF6485"/>
    <property type="match status" value="1"/>
</dbReference>
<protein>
    <recommendedName>
        <fullName evidence="3">Cytosolic protein</fullName>
    </recommendedName>
</protein>
<dbReference type="Proteomes" id="UP000001661">
    <property type="component" value="Chromosome"/>
</dbReference>
<dbReference type="KEGG" id="aar:Acear_0667"/>
<evidence type="ECO:0008006" key="3">
    <source>
        <dbReference type="Google" id="ProtNLM"/>
    </source>
</evidence>
<dbReference type="OrthoDB" id="9800443at2"/>
<dbReference type="EMBL" id="CP002105">
    <property type="protein sequence ID" value="ADL12207.1"/>
    <property type="molecule type" value="Genomic_DNA"/>
</dbReference>
<dbReference type="STRING" id="574087.Acear_0667"/>
<dbReference type="AlphaFoldDB" id="D9QVE8"/>
<proteinExistence type="predicted"/>
<name>D9QVE8_ACEAZ</name>
<dbReference type="RefSeq" id="WP_013277653.1">
    <property type="nucleotide sequence ID" value="NC_014378.1"/>
</dbReference>
<evidence type="ECO:0000313" key="1">
    <source>
        <dbReference type="EMBL" id="ADL12207.1"/>
    </source>
</evidence>
<dbReference type="HOGENOM" id="CLU_194452_0_0_9"/>
<organism evidence="1 2">
    <name type="scientific">Acetohalobium arabaticum (strain ATCC 49924 / DSM 5501 / Z-7288)</name>
    <dbReference type="NCBI Taxonomy" id="574087"/>
    <lineage>
        <taxon>Bacteria</taxon>
        <taxon>Bacillati</taxon>
        <taxon>Bacillota</taxon>
        <taxon>Clostridia</taxon>
        <taxon>Halanaerobiales</taxon>
        <taxon>Halobacteroidaceae</taxon>
        <taxon>Acetohalobium</taxon>
    </lineage>
</organism>
<sequence>MECKVEKNKEHCNCTYSPCPRKGNCCECIQYHQKKDQLPACFFPDEVEKTYDRSIERFIACHSE</sequence>
<dbReference type="eggNOG" id="ENOG5032Y2U">
    <property type="taxonomic scope" value="Bacteria"/>
</dbReference>
<gene>
    <name evidence="1" type="ordered locus">Acear_0667</name>
</gene>
<reference evidence="1 2" key="1">
    <citation type="journal article" date="2010" name="Stand. Genomic Sci.">
        <title>Complete genome sequence of Acetohalobium arabaticum type strain (Z-7288).</title>
        <authorList>
            <person name="Sikorski J."/>
            <person name="Lapidus A."/>
            <person name="Chertkov O."/>
            <person name="Lucas S."/>
            <person name="Copeland A."/>
            <person name="Glavina Del Rio T."/>
            <person name="Nolan M."/>
            <person name="Tice H."/>
            <person name="Cheng J.F."/>
            <person name="Han C."/>
            <person name="Brambilla E."/>
            <person name="Pitluck S."/>
            <person name="Liolios K."/>
            <person name="Ivanova N."/>
            <person name="Mavromatis K."/>
            <person name="Mikhailova N."/>
            <person name="Pati A."/>
            <person name="Bruce D."/>
            <person name="Detter C."/>
            <person name="Tapia R."/>
            <person name="Goodwin L."/>
            <person name="Chen A."/>
            <person name="Palaniappan K."/>
            <person name="Land M."/>
            <person name="Hauser L."/>
            <person name="Chang Y.J."/>
            <person name="Jeffries C.D."/>
            <person name="Rohde M."/>
            <person name="Goker M."/>
            <person name="Spring S."/>
            <person name="Woyke T."/>
            <person name="Bristow J."/>
            <person name="Eisen J.A."/>
            <person name="Markowitz V."/>
            <person name="Hugenholtz P."/>
            <person name="Kyrpides N.C."/>
            <person name="Klenk H.P."/>
        </authorList>
    </citation>
    <scope>NUCLEOTIDE SEQUENCE [LARGE SCALE GENOMIC DNA]</scope>
    <source>
        <strain evidence="2">ATCC 49924 / DSM 5501 / Z-7288</strain>
    </source>
</reference>